<dbReference type="Proteomes" id="UP000743370">
    <property type="component" value="Unassembled WGS sequence"/>
</dbReference>
<organism evidence="13 14">
    <name type="scientific">Phaseolus angularis</name>
    <name type="common">Azuki bean</name>
    <name type="synonym">Vigna angularis</name>
    <dbReference type="NCBI Taxonomy" id="3914"/>
    <lineage>
        <taxon>Eukaryota</taxon>
        <taxon>Viridiplantae</taxon>
        <taxon>Streptophyta</taxon>
        <taxon>Embryophyta</taxon>
        <taxon>Tracheophyta</taxon>
        <taxon>Spermatophyta</taxon>
        <taxon>Magnoliopsida</taxon>
        <taxon>eudicotyledons</taxon>
        <taxon>Gunneridae</taxon>
        <taxon>Pentapetalae</taxon>
        <taxon>rosids</taxon>
        <taxon>fabids</taxon>
        <taxon>Fabales</taxon>
        <taxon>Fabaceae</taxon>
        <taxon>Papilionoideae</taxon>
        <taxon>50 kb inversion clade</taxon>
        <taxon>NPAAA clade</taxon>
        <taxon>indigoferoid/millettioid clade</taxon>
        <taxon>Phaseoleae</taxon>
        <taxon>Vigna</taxon>
    </lineage>
</organism>
<reference evidence="13 14" key="1">
    <citation type="submission" date="2020-05" db="EMBL/GenBank/DDBJ databases">
        <title>Vigna angularis (adzuki bean) Var. LongXiaoDou No. 4 denovo assembly.</title>
        <authorList>
            <person name="Xiang H."/>
        </authorList>
    </citation>
    <scope>NUCLEOTIDE SEQUENCE [LARGE SCALE GENOMIC DNA]</scope>
    <source>
        <tissue evidence="13">Leaf</tissue>
    </source>
</reference>
<dbReference type="InterPro" id="IPR013083">
    <property type="entry name" value="Znf_RING/FYVE/PHD"/>
</dbReference>
<evidence type="ECO:0000256" key="2">
    <source>
        <dbReference type="ARBA" id="ARBA00004308"/>
    </source>
</evidence>
<evidence type="ECO:0000256" key="6">
    <source>
        <dbReference type="ARBA" id="ARBA00022771"/>
    </source>
</evidence>
<evidence type="ECO:0000313" key="14">
    <source>
        <dbReference type="Proteomes" id="UP000743370"/>
    </source>
</evidence>
<dbReference type="GO" id="GO:0005789">
    <property type="term" value="C:endoplasmic reticulum membrane"/>
    <property type="evidence" value="ECO:0007669"/>
    <property type="project" value="UniProtKB-SubCell"/>
</dbReference>
<name>A0A8T0KA89_PHAAN</name>
<dbReference type="AlphaFoldDB" id="A0A8T0KA89"/>
<evidence type="ECO:0000313" key="13">
    <source>
        <dbReference type="EMBL" id="KAG2396717.1"/>
    </source>
</evidence>
<comment type="function">
    <text evidence="11">E3 ubiquitin-protein ligase.</text>
</comment>
<keyword evidence="11" id="KW-1133">Transmembrane helix</keyword>
<dbReference type="GO" id="GO:0006511">
    <property type="term" value="P:ubiquitin-dependent protein catabolic process"/>
    <property type="evidence" value="ECO:0007669"/>
    <property type="project" value="UniProtKB-UniRule"/>
</dbReference>
<evidence type="ECO:0000256" key="4">
    <source>
        <dbReference type="ARBA" id="ARBA00022679"/>
    </source>
</evidence>
<dbReference type="InterPro" id="IPR045103">
    <property type="entry name" value="RNF5/RNF185-like"/>
</dbReference>
<protein>
    <recommendedName>
        <fullName evidence="11">E3 ubiquitin-protein ligase RMA</fullName>
        <ecNumber evidence="11">2.3.2.27</ecNumber>
    </recommendedName>
    <alternativeName>
        <fullName evidence="11">Protein RING membrane-anchor</fullName>
    </alternativeName>
    <alternativeName>
        <fullName evidence="11">RING-type E3 ubiquitin transferase RMA</fullName>
    </alternativeName>
</protein>
<dbReference type="PROSITE" id="PS00518">
    <property type="entry name" value="ZF_RING_1"/>
    <property type="match status" value="1"/>
</dbReference>
<evidence type="ECO:0000256" key="10">
    <source>
        <dbReference type="PROSITE-ProRule" id="PRU00175"/>
    </source>
</evidence>
<dbReference type="GO" id="GO:0008270">
    <property type="term" value="F:zinc ion binding"/>
    <property type="evidence" value="ECO:0007669"/>
    <property type="project" value="UniProtKB-KW"/>
</dbReference>
<keyword evidence="9 11" id="KW-0472">Membrane</keyword>
<evidence type="ECO:0000256" key="3">
    <source>
        <dbReference type="ARBA" id="ARBA00004906"/>
    </source>
</evidence>
<keyword evidence="7 11" id="KW-0833">Ubl conjugation pathway</keyword>
<sequence length="296" mass="33119">MESKHFDSNGEVSLKQKSKSISAEPTVSTCENDCFDCNICLEAAYDPVVTLCGHLYCWPCIYKWLHVQNSSVEPDQPQTCPVCKSKISHTLVVPLYGRGTSNSESKAKKLQMSLGIPHRPPPYNLNDLLTSSARAPAHSGHQLHPSYFQSQPRPFHYQQYFPHLYESYGTNGLPYLGGAAMTSFFNPMIGMFGEMVLTRIFGVSDANLFSYPHNGNGSPRMRRQEMQIDKSLNRLSIFLLYGAVSKRYGEEEFLEFQEASNVTMKICSLPSLLCVESICIGTCLFLTANVVLILMS</sequence>
<dbReference type="InterPro" id="IPR001841">
    <property type="entry name" value="Znf_RING"/>
</dbReference>
<evidence type="ECO:0000259" key="12">
    <source>
        <dbReference type="PROSITE" id="PS50089"/>
    </source>
</evidence>
<feature type="transmembrane region" description="Helical" evidence="11">
    <location>
        <begin position="269"/>
        <end position="295"/>
    </location>
</feature>
<keyword evidence="5 11" id="KW-0479">Metal-binding</keyword>
<dbReference type="PANTHER" id="PTHR12313">
    <property type="entry name" value="E3 UBIQUITIN-PROTEIN LIGASE RNF5-RELATED"/>
    <property type="match status" value="1"/>
</dbReference>
<keyword evidence="4 11" id="KW-0808">Transferase</keyword>
<dbReference type="EC" id="2.3.2.27" evidence="11"/>
<comment type="subcellular location">
    <subcellularLocation>
        <location evidence="2">Endomembrane system</location>
    </subcellularLocation>
    <subcellularLocation>
        <location evidence="11">Endoplasmic reticulum membrane</location>
        <topology evidence="11">Single-pass type IV membrane protein</topology>
    </subcellularLocation>
</comment>
<evidence type="ECO:0000256" key="5">
    <source>
        <dbReference type="ARBA" id="ARBA00022723"/>
    </source>
</evidence>
<proteinExistence type="predicted"/>
<dbReference type="PROSITE" id="PS50089">
    <property type="entry name" value="ZF_RING_2"/>
    <property type="match status" value="1"/>
</dbReference>
<evidence type="ECO:0000256" key="1">
    <source>
        <dbReference type="ARBA" id="ARBA00000900"/>
    </source>
</evidence>
<feature type="domain" description="RING-type" evidence="12">
    <location>
        <begin position="37"/>
        <end position="84"/>
    </location>
</feature>
<keyword evidence="11" id="KW-0812">Transmembrane</keyword>
<comment type="pathway">
    <text evidence="3 11">Protein modification; protein ubiquitination.</text>
</comment>
<keyword evidence="11" id="KW-0256">Endoplasmic reticulum</keyword>
<dbReference type="SUPFAM" id="SSF57850">
    <property type="entry name" value="RING/U-box"/>
    <property type="match status" value="1"/>
</dbReference>
<evidence type="ECO:0000256" key="9">
    <source>
        <dbReference type="ARBA" id="ARBA00023136"/>
    </source>
</evidence>
<dbReference type="GO" id="GO:0061630">
    <property type="term" value="F:ubiquitin protein ligase activity"/>
    <property type="evidence" value="ECO:0007669"/>
    <property type="project" value="UniProtKB-UniRule"/>
</dbReference>
<dbReference type="SMART" id="SM00184">
    <property type="entry name" value="RING"/>
    <property type="match status" value="1"/>
</dbReference>
<comment type="domain">
    <text evidence="11">The RING-type zinc finger domain is responsible for E3 ligase activity.</text>
</comment>
<evidence type="ECO:0000256" key="7">
    <source>
        <dbReference type="ARBA" id="ARBA00022786"/>
    </source>
</evidence>
<keyword evidence="6 10" id="KW-0863">Zinc-finger</keyword>
<dbReference type="Pfam" id="PF00097">
    <property type="entry name" value="zf-C3HC4"/>
    <property type="match status" value="1"/>
</dbReference>
<dbReference type="InterPro" id="IPR018957">
    <property type="entry name" value="Znf_C3HC4_RING-type"/>
</dbReference>
<evidence type="ECO:0000256" key="11">
    <source>
        <dbReference type="RuleBase" id="RU369090"/>
    </source>
</evidence>
<comment type="caution">
    <text evidence="13">The sequence shown here is derived from an EMBL/GenBank/DDBJ whole genome shotgun (WGS) entry which is preliminary data.</text>
</comment>
<keyword evidence="8 11" id="KW-0862">Zinc</keyword>
<accession>A0A8T0KA89</accession>
<dbReference type="EMBL" id="JABFOF010000005">
    <property type="protein sequence ID" value="KAG2396717.1"/>
    <property type="molecule type" value="Genomic_DNA"/>
</dbReference>
<comment type="catalytic activity">
    <reaction evidence="1 11">
        <text>S-ubiquitinyl-[E2 ubiquitin-conjugating enzyme]-L-cysteine + [acceptor protein]-L-lysine = [E2 ubiquitin-conjugating enzyme]-L-cysteine + N(6)-ubiquitinyl-[acceptor protein]-L-lysine.</text>
        <dbReference type="EC" id="2.3.2.27"/>
    </reaction>
</comment>
<evidence type="ECO:0000256" key="8">
    <source>
        <dbReference type="ARBA" id="ARBA00022833"/>
    </source>
</evidence>
<dbReference type="InterPro" id="IPR017907">
    <property type="entry name" value="Znf_RING_CS"/>
</dbReference>
<dbReference type="Gene3D" id="3.30.40.10">
    <property type="entry name" value="Zinc/RING finger domain, C3HC4 (zinc finger)"/>
    <property type="match status" value="1"/>
</dbReference>
<gene>
    <name evidence="13" type="ORF">HKW66_Vig0229920</name>
</gene>